<accession>A0ACB0YP93</accession>
<evidence type="ECO:0000313" key="2">
    <source>
        <dbReference type="Proteomes" id="UP001497535"/>
    </source>
</evidence>
<comment type="caution">
    <text evidence="1">The sequence shown here is derived from an EMBL/GenBank/DDBJ whole genome shotgun (WGS) entry which is preliminary data.</text>
</comment>
<evidence type="ECO:0000313" key="1">
    <source>
        <dbReference type="EMBL" id="CAK5055664.1"/>
    </source>
</evidence>
<organism evidence="1 2">
    <name type="scientific">Meloidogyne enterolobii</name>
    <name type="common">Root-knot nematode worm</name>
    <name type="synonym">Meloidogyne mayaguensis</name>
    <dbReference type="NCBI Taxonomy" id="390850"/>
    <lineage>
        <taxon>Eukaryota</taxon>
        <taxon>Metazoa</taxon>
        <taxon>Ecdysozoa</taxon>
        <taxon>Nematoda</taxon>
        <taxon>Chromadorea</taxon>
        <taxon>Rhabditida</taxon>
        <taxon>Tylenchina</taxon>
        <taxon>Tylenchomorpha</taxon>
        <taxon>Tylenchoidea</taxon>
        <taxon>Meloidogynidae</taxon>
        <taxon>Meloidogyninae</taxon>
        <taxon>Meloidogyne</taxon>
    </lineage>
</organism>
<gene>
    <name evidence="1" type="ORF">MENTE1834_LOCUS14696</name>
</gene>
<dbReference type="Proteomes" id="UP001497535">
    <property type="component" value="Unassembled WGS sequence"/>
</dbReference>
<protein>
    <submittedName>
        <fullName evidence="1">Uncharacterized protein</fullName>
    </submittedName>
</protein>
<proteinExistence type="predicted"/>
<reference evidence="1" key="1">
    <citation type="submission" date="2023-11" db="EMBL/GenBank/DDBJ databases">
        <authorList>
            <person name="Poullet M."/>
        </authorList>
    </citation>
    <scope>NUCLEOTIDE SEQUENCE</scope>
    <source>
        <strain evidence="1">E1834</strain>
    </source>
</reference>
<name>A0ACB0YP93_MELEN</name>
<dbReference type="EMBL" id="CAVMJV010000016">
    <property type="protein sequence ID" value="CAK5055664.1"/>
    <property type="molecule type" value="Genomic_DNA"/>
</dbReference>
<sequence length="59" mass="6727">MKPVHRAKPFKLGNEIEKESLPPPPPPPPPPQHRTATKLYDCPIETNIDSDENEEIEEK</sequence>
<keyword evidence="2" id="KW-1185">Reference proteome</keyword>